<dbReference type="EC" id="2.7.13.3" evidence="2"/>
<dbReference type="Pfam" id="PF02518">
    <property type="entry name" value="HATPase_c"/>
    <property type="match status" value="1"/>
</dbReference>
<comment type="catalytic activity">
    <reaction evidence="1">
        <text>ATP + protein L-histidine = ADP + protein N-phospho-L-histidine.</text>
        <dbReference type="EC" id="2.7.13.3"/>
    </reaction>
</comment>
<keyword evidence="11" id="KW-0812">Transmembrane</keyword>
<feature type="transmembrane region" description="Helical" evidence="11">
    <location>
        <begin position="141"/>
        <end position="160"/>
    </location>
</feature>
<dbReference type="GO" id="GO:0016301">
    <property type="term" value="F:kinase activity"/>
    <property type="evidence" value="ECO:0007669"/>
    <property type="project" value="UniProtKB-KW"/>
</dbReference>
<dbReference type="Gene3D" id="3.30.565.10">
    <property type="entry name" value="Histidine kinase-like ATPase, C-terminal domain"/>
    <property type="match status" value="1"/>
</dbReference>
<evidence type="ECO:0000313" key="14">
    <source>
        <dbReference type="Proteomes" id="UP001500618"/>
    </source>
</evidence>
<protein>
    <recommendedName>
        <fullName evidence="2">histidine kinase</fullName>
        <ecNumber evidence="2">2.7.13.3</ecNumber>
    </recommendedName>
</protein>
<sequence>MLPSVEPGQPTGADQPTETAPLVARPAGRARGSASVPSFARQETVPQIVAPPRPPSILRPPPYAPPPVPIGPGATRGTMYGTPTADGRPRRRLLERLDSWLRGNPWLSDSILAIGMLLFVAPVSLVIAVSNDGMGVESTPAVLIPILILIVLVTHGVVVVRRVMPITALIVVTVALAIKVLITPVPFPSDLIFLLVTYSVCAYGRRPAGAIAFVLGIAGGLAETARFSVLIGYRMDQDPTLILLLVFIFMFIVAAVFASWGLGQFRRVRYAYFTTLEDRAERAEAEREERAARAVVEERNRIAREMHDVVAHSLAVIVSQAQGGQYAAKTKPERAQEVLGTIAETGRQALADMRGLLGVLRSNEPLNADSAVEVNRGPQPRLAELGDLLTRVRASGLHVRQDEEGHRKQLGPTAELAVYRLVQESLTNTIKHAGPDAHATVVLHWSSEALEVTVADDGRGPTVRDPDDPTSGGHGLVGMRERLAVVGGSVHTGPRPGGGFQVRARLPYRPA</sequence>
<keyword evidence="3" id="KW-0597">Phosphoprotein</keyword>
<evidence type="ECO:0000256" key="7">
    <source>
        <dbReference type="ARBA" id="ARBA00022840"/>
    </source>
</evidence>
<feature type="compositionally biased region" description="Low complexity" evidence="10">
    <location>
        <begin position="24"/>
        <end position="35"/>
    </location>
</feature>
<dbReference type="SUPFAM" id="SSF55874">
    <property type="entry name" value="ATPase domain of HSP90 chaperone/DNA topoisomerase II/histidine kinase"/>
    <property type="match status" value="1"/>
</dbReference>
<evidence type="ECO:0000256" key="5">
    <source>
        <dbReference type="ARBA" id="ARBA00022741"/>
    </source>
</evidence>
<dbReference type="SMART" id="SM00387">
    <property type="entry name" value="HATPase_c"/>
    <property type="match status" value="1"/>
</dbReference>
<dbReference type="EMBL" id="BAAANY010000009">
    <property type="protein sequence ID" value="GAA1679729.1"/>
    <property type="molecule type" value="Genomic_DNA"/>
</dbReference>
<dbReference type="InterPro" id="IPR055558">
    <property type="entry name" value="DUF7134"/>
</dbReference>
<proteinExistence type="predicted"/>
<dbReference type="Proteomes" id="UP001500618">
    <property type="component" value="Unassembled WGS sequence"/>
</dbReference>
<dbReference type="Pfam" id="PF23539">
    <property type="entry name" value="DUF7134"/>
    <property type="match status" value="1"/>
</dbReference>
<keyword evidence="5" id="KW-0547">Nucleotide-binding</keyword>
<evidence type="ECO:0000313" key="13">
    <source>
        <dbReference type="EMBL" id="GAA1679729.1"/>
    </source>
</evidence>
<dbReference type="PANTHER" id="PTHR24421">
    <property type="entry name" value="NITRATE/NITRITE SENSOR PROTEIN NARX-RELATED"/>
    <property type="match status" value="1"/>
</dbReference>
<comment type="caution">
    <text evidence="13">The sequence shown here is derived from an EMBL/GenBank/DDBJ whole genome shotgun (WGS) entry which is preliminary data.</text>
</comment>
<evidence type="ECO:0000256" key="3">
    <source>
        <dbReference type="ARBA" id="ARBA00022553"/>
    </source>
</evidence>
<evidence type="ECO:0000256" key="2">
    <source>
        <dbReference type="ARBA" id="ARBA00012438"/>
    </source>
</evidence>
<dbReference type="Pfam" id="PF07730">
    <property type="entry name" value="HisKA_3"/>
    <property type="match status" value="1"/>
</dbReference>
<keyword evidence="14" id="KW-1185">Reference proteome</keyword>
<dbReference type="InterPro" id="IPR003594">
    <property type="entry name" value="HATPase_dom"/>
</dbReference>
<dbReference type="CDD" id="cd16917">
    <property type="entry name" value="HATPase_UhpB-NarQ-NarX-like"/>
    <property type="match status" value="1"/>
</dbReference>
<evidence type="ECO:0000256" key="8">
    <source>
        <dbReference type="ARBA" id="ARBA00023012"/>
    </source>
</evidence>
<feature type="transmembrane region" description="Helical" evidence="11">
    <location>
        <begin position="106"/>
        <end position="129"/>
    </location>
</feature>
<keyword evidence="11" id="KW-0472">Membrane</keyword>
<evidence type="ECO:0000256" key="6">
    <source>
        <dbReference type="ARBA" id="ARBA00022777"/>
    </source>
</evidence>
<feature type="region of interest" description="Disordered" evidence="10">
    <location>
        <begin position="1"/>
        <end position="60"/>
    </location>
</feature>
<feature type="region of interest" description="Disordered" evidence="10">
    <location>
        <begin position="457"/>
        <end position="476"/>
    </location>
</feature>
<dbReference type="PANTHER" id="PTHR24421:SF10">
    <property type="entry name" value="NITRATE_NITRITE SENSOR PROTEIN NARQ"/>
    <property type="match status" value="1"/>
</dbReference>
<dbReference type="InterPro" id="IPR050482">
    <property type="entry name" value="Sensor_HK_TwoCompSys"/>
</dbReference>
<evidence type="ECO:0000256" key="4">
    <source>
        <dbReference type="ARBA" id="ARBA00022679"/>
    </source>
</evidence>
<keyword evidence="8" id="KW-0902">Two-component regulatory system</keyword>
<dbReference type="InterPro" id="IPR036890">
    <property type="entry name" value="HATPase_C_sf"/>
</dbReference>
<name>A0ABN2H041_9ACTN</name>
<keyword evidence="11" id="KW-1133">Transmembrane helix</keyword>
<keyword evidence="6 13" id="KW-0418">Kinase</keyword>
<feature type="domain" description="Histidine kinase/HSP90-like ATPase" evidence="12">
    <location>
        <begin position="413"/>
        <end position="510"/>
    </location>
</feature>
<keyword evidence="7" id="KW-0067">ATP-binding</keyword>
<gene>
    <name evidence="13" type="ORF">GCM10009765_31180</name>
</gene>
<evidence type="ECO:0000256" key="11">
    <source>
        <dbReference type="SAM" id="Phobius"/>
    </source>
</evidence>
<evidence type="ECO:0000256" key="9">
    <source>
        <dbReference type="SAM" id="Coils"/>
    </source>
</evidence>
<dbReference type="Gene3D" id="1.20.5.1930">
    <property type="match status" value="1"/>
</dbReference>
<evidence type="ECO:0000256" key="1">
    <source>
        <dbReference type="ARBA" id="ARBA00000085"/>
    </source>
</evidence>
<evidence type="ECO:0000259" key="12">
    <source>
        <dbReference type="SMART" id="SM00387"/>
    </source>
</evidence>
<feature type="coiled-coil region" evidence="9">
    <location>
        <begin position="273"/>
        <end position="305"/>
    </location>
</feature>
<feature type="transmembrane region" description="Helical" evidence="11">
    <location>
        <begin position="167"/>
        <end position="187"/>
    </location>
</feature>
<keyword evidence="9" id="KW-0175">Coiled coil</keyword>
<organism evidence="13 14">
    <name type="scientific">Fodinicola feengrottensis</name>
    <dbReference type="NCBI Taxonomy" id="435914"/>
    <lineage>
        <taxon>Bacteria</taxon>
        <taxon>Bacillati</taxon>
        <taxon>Actinomycetota</taxon>
        <taxon>Actinomycetes</taxon>
        <taxon>Mycobacteriales</taxon>
        <taxon>Fodinicola</taxon>
    </lineage>
</organism>
<feature type="compositionally biased region" description="Pro residues" evidence="10">
    <location>
        <begin position="49"/>
        <end position="60"/>
    </location>
</feature>
<feature type="compositionally biased region" description="Basic and acidic residues" evidence="10">
    <location>
        <begin position="457"/>
        <end position="467"/>
    </location>
</feature>
<feature type="transmembrane region" description="Helical" evidence="11">
    <location>
        <begin position="207"/>
        <end position="229"/>
    </location>
</feature>
<evidence type="ECO:0000256" key="10">
    <source>
        <dbReference type="SAM" id="MobiDB-lite"/>
    </source>
</evidence>
<feature type="transmembrane region" description="Helical" evidence="11">
    <location>
        <begin position="241"/>
        <end position="262"/>
    </location>
</feature>
<accession>A0ABN2H041</accession>
<keyword evidence="4" id="KW-0808">Transferase</keyword>
<reference evidence="13 14" key="1">
    <citation type="journal article" date="2019" name="Int. J. Syst. Evol. Microbiol.">
        <title>The Global Catalogue of Microorganisms (GCM) 10K type strain sequencing project: providing services to taxonomists for standard genome sequencing and annotation.</title>
        <authorList>
            <consortium name="The Broad Institute Genomics Platform"/>
            <consortium name="The Broad Institute Genome Sequencing Center for Infectious Disease"/>
            <person name="Wu L."/>
            <person name="Ma J."/>
        </authorList>
    </citation>
    <scope>NUCLEOTIDE SEQUENCE [LARGE SCALE GENOMIC DNA]</scope>
    <source>
        <strain evidence="13 14">JCM 14718</strain>
    </source>
</reference>
<dbReference type="InterPro" id="IPR011712">
    <property type="entry name" value="Sig_transdc_His_kin_sub3_dim/P"/>
</dbReference>